<evidence type="ECO:0000313" key="4">
    <source>
        <dbReference type="Proteomes" id="UP000468443"/>
    </source>
</evidence>
<evidence type="ECO:0000256" key="1">
    <source>
        <dbReference type="SAM" id="MobiDB-lite"/>
    </source>
</evidence>
<protein>
    <submittedName>
        <fullName evidence="3">Uncharacterized protein</fullName>
    </submittedName>
</protein>
<gene>
    <name evidence="3" type="ORF">GWK09_08215</name>
</gene>
<proteinExistence type="predicted"/>
<reference evidence="3 4" key="1">
    <citation type="submission" date="2020-01" db="EMBL/GenBank/DDBJ databases">
        <title>Muriicola jejuensis KCTC 22299.</title>
        <authorList>
            <person name="Wang G."/>
        </authorList>
    </citation>
    <scope>NUCLEOTIDE SEQUENCE [LARGE SCALE GENOMIC DNA]</scope>
    <source>
        <strain evidence="3 4">KCTC 22299</strain>
    </source>
</reference>
<organism evidence="3 4">
    <name type="scientific">Muriicola jejuensis</name>
    <dbReference type="NCBI Taxonomy" id="504488"/>
    <lineage>
        <taxon>Bacteria</taxon>
        <taxon>Pseudomonadati</taxon>
        <taxon>Bacteroidota</taxon>
        <taxon>Flavobacteriia</taxon>
        <taxon>Flavobacteriales</taxon>
        <taxon>Flavobacteriaceae</taxon>
        <taxon>Muriicola</taxon>
    </lineage>
</organism>
<feature type="compositionally biased region" description="Basic and acidic residues" evidence="1">
    <location>
        <begin position="168"/>
        <end position="189"/>
    </location>
</feature>
<dbReference type="RefSeq" id="WP_163692647.1">
    <property type="nucleotide sequence ID" value="NZ_FXTW01000002.1"/>
</dbReference>
<dbReference type="Proteomes" id="UP000468443">
    <property type="component" value="Unassembled WGS sequence"/>
</dbReference>
<name>A0A6P0UBU2_9FLAO</name>
<keyword evidence="4" id="KW-1185">Reference proteome</keyword>
<evidence type="ECO:0000256" key="2">
    <source>
        <dbReference type="SAM" id="SignalP"/>
    </source>
</evidence>
<comment type="caution">
    <text evidence="3">The sequence shown here is derived from an EMBL/GenBank/DDBJ whole genome shotgun (WGS) entry which is preliminary data.</text>
</comment>
<keyword evidence="2" id="KW-0732">Signal</keyword>
<sequence length="291" mass="32955">MKNLGFVFTLLLGLSVSAQSVLNTYQYVIVPTKFDGFRSENQYQTSTLVKFYLTNKGMNAFYDNAPPADLNTNRCKAIYAALDDQSTTFTTKVAVVFRDCDGEEQYRTKTGISKVKQYEEAYREALQEAFTSLKGYQYTFRAADATTPVVLNFGGDVKKLPSAQDPARVPEQKPQAKTEEVRESRDKEASPVMPMPGENMEAITLADAVALNGEEEAVTPISLYAQKTETGYQLVDTVPSIRFYLWETSMPDVFLAERKGQYGILYLKDGKWIYEFYQGSDRMQEELQIKF</sequence>
<dbReference type="EMBL" id="JAABOP010000002">
    <property type="protein sequence ID" value="NER10497.1"/>
    <property type="molecule type" value="Genomic_DNA"/>
</dbReference>
<feature type="region of interest" description="Disordered" evidence="1">
    <location>
        <begin position="161"/>
        <end position="196"/>
    </location>
</feature>
<evidence type="ECO:0000313" key="3">
    <source>
        <dbReference type="EMBL" id="NER10497.1"/>
    </source>
</evidence>
<dbReference type="AlphaFoldDB" id="A0A6P0UBU2"/>
<accession>A0A6P0UBU2</accession>
<feature type="signal peptide" evidence="2">
    <location>
        <begin position="1"/>
        <end position="18"/>
    </location>
</feature>
<feature type="chain" id="PRO_5026899754" evidence="2">
    <location>
        <begin position="19"/>
        <end position="291"/>
    </location>
</feature>